<evidence type="ECO:0000256" key="1">
    <source>
        <dbReference type="SAM" id="Phobius"/>
    </source>
</evidence>
<keyword evidence="1" id="KW-0472">Membrane</keyword>
<dbReference type="Proteomes" id="UP001235341">
    <property type="component" value="Chromosome"/>
</dbReference>
<feature type="transmembrane region" description="Helical" evidence="1">
    <location>
        <begin position="18"/>
        <end position="39"/>
    </location>
</feature>
<keyword evidence="1" id="KW-1133">Transmembrane helix</keyword>
<proteinExistence type="predicted"/>
<protein>
    <submittedName>
        <fullName evidence="2">Uncharacterized protein</fullName>
    </submittedName>
</protein>
<keyword evidence="1" id="KW-0812">Transmembrane</keyword>
<gene>
    <name evidence="2" type="ORF">RFB13_14910</name>
</gene>
<reference evidence="2 3" key="1">
    <citation type="submission" date="2023-08" db="EMBL/GenBank/DDBJ databases">
        <title>Complete Genome and Methylome dissection of Serratia fonticola NEB369.</title>
        <authorList>
            <person name="Fomenkov A."/>
            <person name="Roberts R.D."/>
        </authorList>
    </citation>
    <scope>NUCLEOTIDE SEQUENCE [LARGE SCALE GENOMIC DNA]</scope>
    <source>
        <strain evidence="2 3">NEB369</strain>
    </source>
</reference>
<dbReference type="RefSeq" id="WP_309204819.1">
    <property type="nucleotide sequence ID" value="NZ_CP133586.1"/>
</dbReference>
<name>A0ABY9PH33_SERFO</name>
<accession>A0ABY9PH33</accession>
<organism evidence="2 3">
    <name type="scientific">Serratia fonticola</name>
    <dbReference type="NCBI Taxonomy" id="47917"/>
    <lineage>
        <taxon>Bacteria</taxon>
        <taxon>Pseudomonadati</taxon>
        <taxon>Pseudomonadota</taxon>
        <taxon>Gammaproteobacteria</taxon>
        <taxon>Enterobacterales</taxon>
        <taxon>Yersiniaceae</taxon>
        <taxon>Serratia</taxon>
    </lineage>
</organism>
<sequence>MLSLYCGKATQAWWESQLAGTVSGLVLGIVGTCLTQYLAHRYTTKLERNKARMLFVNNYFIRDILEFIDKEVYNFQQIHLKYYALKEGEELEDDLSHRQRAATILSSIAMFRDKKLSDTFNALLEQRNRVMTSHAINASVRGNARLNPQQLYGTVQDGIELAASLKLRIAELCSLESK</sequence>
<evidence type="ECO:0000313" key="3">
    <source>
        <dbReference type="Proteomes" id="UP001235341"/>
    </source>
</evidence>
<evidence type="ECO:0000313" key="2">
    <source>
        <dbReference type="EMBL" id="WMT12558.1"/>
    </source>
</evidence>
<keyword evidence="3" id="KW-1185">Reference proteome</keyword>
<dbReference type="EMBL" id="CP133586">
    <property type="protein sequence ID" value="WMT12558.1"/>
    <property type="molecule type" value="Genomic_DNA"/>
</dbReference>